<comment type="similarity">
    <text evidence="2">Belongs to the UPF0389 family.</text>
</comment>
<dbReference type="PANTHER" id="PTHR13674:SF5">
    <property type="entry name" value="UPF0389 PROTEIN CG9231"/>
    <property type="match status" value="1"/>
</dbReference>
<keyword evidence="8" id="KW-1185">Reference proteome</keyword>
<evidence type="ECO:0000256" key="4">
    <source>
        <dbReference type="ARBA" id="ARBA00022989"/>
    </source>
</evidence>
<name>A0AA36MBY2_CYLNA</name>
<dbReference type="InterPro" id="IPR009432">
    <property type="entry name" value="DUF1075"/>
</dbReference>
<gene>
    <name evidence="7" type="ORF">CYNAS_LOCUS19277</name>
</gene>
<keyword evidence="3 6" id="KW-0812">Transmembrane</keyword>
<reference evidence="7" key="1">
    <citation type="submission" date="2023-07" db="EMBL/GenBank/DDBJ databases">
        <authorList>
            <consortium name="CYATHOMIX"/>
        </authorList>
    </citation>
    <scope>NUCLEOTIDE SEQUENCE</scope>
    <source>
        <strain evidence="7">N/A</strain>
    </source>
</reference>
<sequence length="233" mass="27162">MDQRMRRVIRWYAQYLEVLSDKPVQRFLFGNFRMLVCLRHLPARAYVCRSRIAVSSRTFADRISDAYNKNVQTEEKIAKDNQKEFTSRVQYDEQVKAQRTRPSDAEMTVSPTSWQKYFLVATGLFQSQKDVPHSVSNATMSRMHHRLRVIMLSMITLCFFVVVWYFKSNHNNRVLRGSAASALPMHKESTKGSSEYPSYMDLGGCGVDDERESYLNQISQFNTTFGCYSMSFF</sequence>
<evidence type="ECO:0000256" key="6">
    <source>
        <dbReference type="SAM" id="Phobius"/>
    </source>
</evidence>
<evidence type="ECO:0008006" key="9">
    <source>
        <dbReference type="Google" id="ProtNLM"/>
    </source>
</evidence>
<evidence type="ECO:0000256" key="5">
    <source>
        <dbReference type="ARBA" id="ARBA00023136"/>
    </source>
</evidence>
<dbReference type="PANTHER" id="PTHR13674">
    <property type="entry name" value="GROWTH AND TRANSFORMATION-DEPENDENT PROTEIN"/>
    <property type="match status" value="1"/>
</dbReference>
<proteinExistence type="inferred from homology"/>
<evidence type="ECO:0000313" key="8">
    <source>
        <dbReference type="Proteomes" id="UP001176961"/>
    </source>
</evidence>
<dbReference type="Pfam" id="PF06388">
    <property type="entry name" value="DUF1075"/>
    <property type="match status" value="1"/>
</dbReference>
<evidence type="ECO:0000256" key="1">
    <source>
        <dbReference type="ARBA" id="ARBA00004167"/>
    </source>
</evidence>
<keyword evidence="5 6" id="KW-0472">Membrane</keyword>
<comment type="caution">
    <text evidence="7">The sequence shown here is derived from an EMBL/GenBank/DDBJ whole genome shotgun (WGS) entry which is preliminary data.</text>
</comment>
<comment type="subcellular location">
    <subcellularLocation>
        <location evidence="1">Membrane</location>
        <topology evidence="1">Single-pass membrane protein</topology>
    </subcellularLocation>
</comment>
<evidence type="ECO:0000256" key="3">
    <source>
        <dbReference type="ARBA" id="ARBA00022692"/>
    </source>
</evidence>
<accession>A0AA36MBY2</accession>
<dbReference type="EMBL" id="CATQJL010000316">
    <property type="protein sequence ID" value="CAJ0607294.1"/>
    <property type="molecule type" value="Genomic_DNA"/>
</dbReference>
<evidence type="ECO:0000313" key="7">
    <source>
        <dbReference type="EMBL" id="CAJ0607294.1"/>
    </source>
</evidence>
<keyword evidence="4 6" id="KW-1133">Transmembrane helix</keyword>
<organism evidence="7 8">
    <name type="scientific">Cylicocyclus nassatus</name>
    <name type="common">Nematode worm</name>
    <dbReference type="NCBI Taxonomy" id="53992"/>
    <lineage>
        <taxon>Eukaryota</taxon>
        <taxon>Metazoa</taxon>
        <taxon>Ecdysozoa</taxon>
        <taxon>Nematoda</taxon>
        <taxon>Chromadorea</taxon>
        <taxon>Rhabditida</taxon>
        <taxon>Rhabditina</taxon>
        <taxon>Rhabditomorpha</taxon>
        <taxon>Strongyloidea</taxon>
        <taxon>Strongylidae</taxon>
        <taxon>Cylicocyclus</taxon>
    </lineage>
</organism>
<evidence type="ECO:0000256" key="2">
    <source>
        <dbReference type="ARBA" id="ARBA00007363"/>
    </source>
</evidence>
<dbReference type="Proteomes" id="UP001176961">
    <property type="component" value="Unassembled WGS sequence"/>
</dbReference>
<feature type="transmembrane region" description="Helical" evidence="6">
    <location>
        <begin position="149"/>
        <end position="166"/>
    </location>
</feature>
<protein>
    <recommendedName>
        <fullName evidence="9">Transmembrane protein</fullName>
    </recommendedName>
</protein>
<dbReference type="GO" id="GO:0016020">
    <property type="term" value="C:membrane"/>
    <property type="evidence" value="ECO:0007669"/>
    <property type="project" value="UniProtKB-SubCell"/>
</dbReference>
<dbReference type="AlphaFoldDB" id="A0AA36MBY2"/>